<proteinExistence type="predicted"/>
<organism evidence="1 2">
    <name type="scientific">Pendulispora albinea</name>
    <dbReference type="NCBI Taxonomy" id="2741071"/>
    <lineage>
        <taxon>Bacteria</taxon>
        <taxon>Pseudomonadati</taxon>
        <taxon>Myxococcota</taxon>
        <taxon>Myxococcia</taxon>
        <taxon>Myxococcales</taxon>
        <taxon>Sorangiineae</taxon>
        <taxon>Pendulisporaceae</taxon>
        <taxon>Pendulispora</taxon>
    </lineage>
</organism>
<sequence length="75" mass="7759">MPTESTGETGLTSSFEHASVMGLDALTPTVQTRLIARSSAGSTNRQHFGAMVILNRPSCVLAGASKRGISGRPVS</sequence>
<reference evidence="1 2" key="1">
    <citation type="submission" date="2021-12" db="EMBL/GenBank/DDBJ databases">
        <title>Discovery of the Pendulisporaceae a myxobacterial family with distinct sporulation behavior and unique specialized metabolism.</title>
        <authorList>
            <person name="Garcia R."/>
            <person name="Popoff A."/>
            <person name="Bader C.D."/>
            <person name="Loehr J."/>
            <person name="Walesch S."/>
            <person name="Walt C."/>
            <person name="Boldt J."/>
            <person name="Bunk B."/>
            <person name="Haeckl F.J.F.P.J."/>
            <person name="Gunesch A.P."/>
            <person name="Birkelbach J."/>
            <person name="Nuebel U."/>
            <person name="Pietschmann T."/>
            <person name="Bach T."/>
            <person name="Mueller R."/>
        </authorList>
    </citation>
    <scope>NUCLEOTIDE SEQUENCE [LARGE SCALE GENOMIC DNA]</scope>
    <source>
        <strain evidence="1 2">MSr11954</strain>
    </source>
</reference>
<protein>
    <submittedName>
        <fullName evidence="1">Uncharacterized protein</fullName>
    </submittedName>
</protein>
<accession>A0ABZ2MAJ7</accession>
<gene>
    <name evidence="1" type="ORF">LZC94_20255</name>
</gene>
<dbReference type="Proteomes" id="UP001370348">
    <property type="component" value="Chromosome"/>
</dbReference>
<evidence type="ECO:0000313" key="1">
    <source>
        <dbReference type="EMBL" id="WXB19545.1"/>
    </source>
</evidence>
<name>A0ABZ2MAJ7_9BACT</name>
<dbReference type="RefSeq" id="WP_394829154.1">
    <property type="nucleotide sequence ID" value="NZ_CP089984.1"/>
</dbReference>
<dbReference type="EMBL" id="CP089984">
    <property type="protein sequence ID" value="WXB19545.1"/>
    <property type="molecule type" value="Genomic_DNA"/>
</dbReference>
<keyword evidence="2" id="KW-1185">Reference proteome</keyword>
<evidence type="ECO:0000313" key="2">
    <source>
        <dbReference type="Proteomes" id="UP001370348"/>
    </source>
</evidence>